<evidence type="ECO:0000313" key="3">
    <source>
        <dbReference type="Proteomes" id="UP000828390"/>
    </source>
</evidence>
<feature type="chain" id="PRO_5038691593" evidence="1">
    <location>
        <begin position="25"/>
        <end position="59"/>
    </location>
</feature>
<proteinExistence type="predicted"/>
<dbReference type="Proteomes" id="UP000828390">
    <property type="component" value="Unassembled WGS sequence"/>
</dbReference>
<reference evidence="2" key="2">
    <citation type="submission" date="2020-11" db="EMBL/GenBank/DDBJ databases">
        <authorList>
            <person name="McCartney M.A."/>
            <person name="Auch B."/>
            <person name="Kono T."/>
            <person name="Mallez S."/>
            <person name="Becker A."/>
            <person name="Gohl D.M."/>
            <person name="Silverstein K.A.T."/>
            <person name="Koren S."/>
            <person name="Bechman K.B."/>
            <person name="Herman A."/>
            <person name="Abrahante J.E."/>
            <person name="Garbe J."/>
        </authorList>
    </citation>
    <scope>NUCLEOTIDE SEQUENCE</scope>
    <source>
        <strain evidence="2">Duluth1</strain>
        <tissue evidence="2">Whole animal</tissue>
    </source>
</reference>
<protein>
    <submittedName>
        <fullName evidence="2">Uncharacterized protein</fullName>
    </submittedName>
</protein>
<name>A0A9D4ENP4_DREPO</name>
<comment type="caution">
    <text evidence="2">The sequence shown here is derived from an EMBL/GenBank/DDBJ whole genome shotgun (WGS) entry which is preliminary data.</text>
</comment>
<evidence type="ECO:0000313" key="2">
    <source>
        <dbReference type="EMBL" id="KAH3783340.1"/>
    </source>
</evidence>
<organism evidence="2 3">
    <name type="scientific">Dreissena polymorpha</name>
    <name type="common">Zebra mussel</name>
    <name type="synonym">Mytilus polymorpha</name>
    <dbReference type="NCBI Taxonomy" id="45954"/>
    <lineage>
        <taxon>Eukaryota</taxon>
        <taxon>Metazoa</taxon>
        <taxon>Spiralia</taxon>
        <taxon>Lophotrochozoa</taxon>
        <taxon>Mollusca</taxon>
        <taxon>Bivalvia</taxon>
        <taxon>Autobranchia</taxon>
        <taxon>Heteroconchia</taxon>
        <taxon>Euheterodonta</taxon>
        <taxon>Imparidentia</taxon>
        <taxon>Neoheterodontei</taxon>
        <taxon>Myida</taxon>
        <taxon>Dreissenoidea</taxon>
        <taxon>Dreissenidae</taxon>
        <taxon>Dreissena</taxon>
    </lineage>
</organism>
<keyword evidence="1" id="KW-0732">Signal</keyword>
<dbReference type="AlphaFoldDB" id="A0A9D4ENP4"/>
<sequence>MKTACLVALLITCVVMVTLPVTEAQRHRDCHCSRGPCRHGTRNTGPCPHNRRQMYCCRN</sequence>
<accession>A0A9D4ENP4</accession>
<gene>
    <name evidence="2" type="ORF">DPMN_161277</name>
</gene>
<dbReference type="EMBL" id="JAIWYP010000008">
    <property type="protein sequence ID" value="KAH3783340.1"/>
    <property type="molecule type" value="Genomic_DNA"/>
</dbReference>
<keyword evidence="3" id="KW-1185">Reference proteome</keyword>
<feature type="signal peptide" evidence="1">
    <location>
        <begin position="1"/>
        <end position="24"/>
    </location>
</feature>
<reference evidence="2" key="1">
    <citation type="journal article" date="2019" name="bioRxiv">
        <title>The Genome of the Zebra Mussel, Dreissena polymorpha: A Resource for Invasive Species Research.</title>
        <authorList>
            <person name="McCartney M.A."/>
            <person name="Auch B."/>
            <person name="Kono T."/>
            <person name="Mallez S."/>
            <person name="Zhang Y."/>
            <person name="Obille A."/>
            <person name="Becker A."/>
            <person name="Abrahante J.E."/>
            <person name="Garbe J."/>
            <person name="Badalamenti J.P."/>
            <person name="Herman A."/>
            <person name="Mangelson H."/>
            <person name="Liachko I."/>
            <person name="Sullivan S."/>
            <person name="Sone E.D."/>
            <person name="Koren S."/>
            <person name="Silverstein K.A.T."/>
            <person name="Beckman K.B."/>
            <person name="Gohl D.M."/>
        </authorList>
    </citation>
    <scope>NUCLEOTIDE SEQUENCE</scope>
    <source>
        <strain evidence="2">Duluth1</strain>
        <tissue evidence="2">Whole animal</tissue>
    </source>
</reference>
<evidence type="ECO:0000256" key="1">
    <source>
        <dbReference type="SAM" id="SignalP"/>
    </source>
</evidence>